<proteinExistence type="inferred from homology"/>
<sequence>MSSKPINTNTVAGRAWPHRANELGDRLPGGFTIGVASSAFQIEGAARDGGRAESTWDPFTATAGRIVDGSNASVSADHYNKLPEDLTLLSELGVDAYRFSFAWSRVQPDGRGALARTGLAFYDRLVDGLLAAGIRPMATLHHRDLPLALRGGWLNRDTASRFADYAYELGAVFGDRVDAWVTLDEPATVTLAGYALGTDAPGEARLFAALPAAHHQLLGHGLAVQGLRAADVRGGIGIANAYSPVQPASDREADEVAAALFDLLHNRVFADAVLLGSYPVPPEPYETELRLLLETEPEDLRTINQPLDFYGLNYVQPSRVAAGPVPVVSGAIAGGGPSGNGAGGARGEAGAGSGPRGPGSRGPGSRGPASRA</sequence>
<dbReference type="RefSeq" id="WP_134535781.1">
    <property type="nucleotide sequence ID" value="NZ_SOFG01000023.1"/>
</dbReference>
<dbReference type="PANTHER" id="PTHR10353">
    <property type="entry name" value="GLYCOSYL HYDROLASE"/>
    <property type="match status" value="1"/>
</dbReference>
<evidence type="ECO:0000313" key="6">
    <source>
        <dbReference type="EMBL" id="TFB84001.1"/>
    </source>
</evidence>
<feature type="region of interest" description="Disordered" evidence="5">
    <location>
        <begin position="334"/>
        <end position="372"/>
    </location>
</feature>
<dbReference type="Pfam" id="PF00232">
    <property type="entry name" value="Glyco_hydro_1"/>
    <property type="match status" value="1"/>
</dbReference>
<dbReference type="InterPro" id="IPR017853">
    <property type="entry name" value="GH"/>
</dbReference>
<evidence type="ECO:0000256" key="4">
    <source>
        <dbReference type="RuleBase" id="RU003690"/>
    </source>
</evidence>
<protein>
    <submittedName>
        <fullName evidence="6">Glycosyl hydrolase family protein</fullName>
    </submittedName>
</protein>
<evidence type="ECO:0000256" key="3">
    <source>
        <dbReference type="ARBA" id="ARBA00023295"/>
    </source>
</evidence>
<evidence type="ECO:0000256" key="5">
    <source>
        <dbReference type="SAM" id="MobiDB-lite"/>
    </source>
</evidence>
<keyword evidence="7" id="KW-1185">Reference proteome</keyword>
<accession>A0ABY2I859</accession>
<organism evidence="6 7">
    <name type="scientific">Cryobacterium algoricola</name>
    <dbReference type="NCBI Taxonomy" id="1259183"/>
    <lineage>
        <taxon>Bacteria</taxon>
        <taxon>Bacillati</taxon>
        <taxon>Actinomycetota</taxon>
        <taxon>Actinomycetes</taxon>
        <taxon>Micrococcales</taxon>
        <taxon>Microbacteriaceae</taxon>
        <taxon>Cryobacterium</taxon>
    </lineage>
</organism>
<dbReference type="InterPro" id="IPR001360">
    <property type="entry name" value="Glyco_hydro_1"/>
</dbReference>
<dbReference type="PANTHER" id="PTHR10353:SF36">
    <property type="entry name" value="LP05116P"/>
    <property type="match status" value="1"/>
</dbReference>
<dbReference type="Proteomes" id="UP000297608">
    <property type="component" value="Unassembled WGS sequence"/>
</dbReference>
<dbReference type="Gene3D" id="3.20.20.80">
    <property type="entry name" value="Glycosidases"/>
    <property type="match status" value="1"/>
</dbReference>
<evidence type="ECO:0000256" key="1">
    <source>
        <dbReference type="ARBA" id="ARBA00010838"/>
    </source>
</evidence>
<name>A0ABY2I859_9MICO</name>
<dbReference type="SUPFAM" id="SSF51445">
    <property type="entry name" value="(Trans)glycosidases"/>
    <property type="match status" value="1"/>
</dbReference>
<evidence type="ECO:0000256" key="2">
    <source>
        <dbReference type="ARBA" id="ARBA00022801"/>
    </source>
</evidence>
<dbReference type="GO" id="GO:0016787">
    <property type="term" value="F:hydrolase activity"/>
    <property type="evidence" value="ECO:0007669"/>
    <property type="project" value="UniProtKB-KW"/>
</dbReference>
<evidence type="ECO:0000313" key="7">
    <source>
        <dbReference type="Proteomes" id="UP000297608"/>
    </source>
</evidence>
<keyword evidence="2 6" id="KW-0378">Hydrolase</keyword>
<feature type="compositionally biased region" description="Gly residues" evidence="5">
    <location>
        <begin position="334"/>
        <end position="365"/>
    </location>
</feature>
<keyword evidence="3" id="KW-0326">Glycosidase</keyword>
<comment type="caution">
    <text evidence="6">The sequence shown here is derived from an EMBL/GenBank/DDBJ whole genome shotgun (WGS) entry which is preliminary data.</text>
</comment>
<feature type="non-terminal residue" evidence="6">
    <location>
        <position position="372"/>
    </location>
</feature>
<dbReference type="EMBL" id="SOFG01000023">
    <property type="protein sequence ID" value="TFB84001.1"/>
    <property type="molecule type" value="Genomic_DNA"/>
</dbReference>
<reference evidence="6 7" key="1">
    <citation type="submission" date="2019-03" db="EMBL/GenBank/DDBJ databases">
        <title>Genomics of glacier-inhabiting Cryobacterium strains.</title>
        <authorList>
            <person name="Liu Q."/>
            <person name="Xin Y.-H."/>
        </authorList>
    </citation>
    <scope>NUCLEOTIDE SEQUENCE [LARGE SCALE GENOMIC DNA]</scope>
    <source>
        <strain evidence="6 7">MDB2-B</strain>
    </source>
</reference>
<comment type="similarity">
    <text evidence="1 4">Belongs to the glycosyl hydrolase 1 family.</text>
</comment>
<gene>
    <name evidence="6" type="ORF">E3O44_16025</name>
</gene>